<organism evidence="2 3">
    <name type="scientific">Sphaerobolus stellatus (strain SS14)</name>
    <dbReference type="NCBI Taxonomy" id="990650"/>
    <lineage>
        <taxon>Eukaryota</taxon>
        <taxon>Fungi</taxon>
        <taxon>Dikarya</taxon>
        <taxon>Basidiomycota</taxon>
        <taxon>Agaricomycotina</taxon>
        <taxon>Agaricomycetes</taxon>
        <taxon>Phallomycetidae</taxon>
        <taxon>Geastrales</taxon>
        <taxon>Sphaerobolaceae</taxon>
        <taxon>Sphaerobolus</taxon>
    </lineage>
</organism>
<feature type="region of interest" description="Disordered" evidence="1">
    <location>
        <begin position="100"/>
        <end position="182"/>
    </location>
</feature>
<keyword evidence="3" id="KW-1185">Reference proteome</keyword>
<proteinExistence type="predicted"/>
<dbReference type="AlphaFoldDB" id="A0A0C9UHW1"/>
<feature type="compositionally biased region" description="Pro residues" evidence="1">
    <location>
        <begin position="135"/>
        <end position="160"/>
    </location>
</feature>
<evidence type="ECO:0000256" key="1">
    <source>
        <dbReference type="SAM" id="MobiDB-lite"/>
    </source>
</evidence>
<accession>A0A0C9UHW1</accession>
<dbReference type="HOGENOM" id="CLU_084851_0_0_1"/>
<protein>
    <submittedName>
        <fullName evidence="2">Uncharacterized protein</fullName>
    </submittedName>
</protein>
<name>A0A0C9UHW1_SPHS4</name>
<evidence type="ECO:0000313" key="2">
    <source>
        <dbReference type="EMBL" id="KIJ34419.1"/>
    </source>
</evidence>
<feature type="region of interest" description="Disordered" evidence="1">
    <location>
        <begin position="34"/>
        <end position="71"/>
    </location>
</feature>
<evidence type="ECO:0000313" key="3">
    <source>
        <dbReference type="Proteomes" id="UP000054279"/>
    </source>
</evidence>
<sequence>MTGTQQYVAQTLPIIVELGKPNLNIAEESHDKHYKAHNASHHISHEPSLKPKKAPSASRGHGRGTTPKSSCTLVCSASLPAFWKTLSGLPFVPEDTHASQPNLPGHYASLVPSESAEDTPTGTPNPLAGGGPPGGGSPPPGGSPPDGGPDPNPNPDPNPDPDGGDGGRPPDDGGNPSSDDAVDEALNRSYKDGGNIKVGVLDTFNGLDPDKLHNFILGWRLYFRGNKQAFRSEANQVTFAILYLRSTVLDHFEPYILGEIPKVQMVTS</sequence>
<dbReference type="EMBL" id="KN837200">
    <property type="protein sequence ID" value="KIJ34419.1"/>
    <property type="molecule type" value="Genomic_DNA"/>
</dbReference>
<dbReference type="Proteomes" id="UP000054279">
    <property type="component" value="Unassembled WGS sequence"/>
</dbReference>
<gene>
    <name evidence="2" type="ORF">M422DRAFT_263562</name>
</gene>
<reference evidence="2 3" key="1">
    <citation type="submission" date="2014-06" db="EMBL/GenBank/DDBJ databases">
        <title>Evolutionary Origins and Diversification of the Mycorrhizal Mutualists.</title>
        <authorList>
            <consortium name="DOE Joint Genome Institute"/>
            <consortium name="Mycorrhizal Genomics Consortium"/>
            <person name="Kohler A."/>
            <person name="Kuo A."/>
            <person name="Nagy L.G."/>
            <person name="Floudas D."/>
            <person name="Copeland A."/>
            <person name="Barry K.W."/>
            <person name="Cichocki N."/>
            <person name="Veneault-Fourrey C."/>
            <person name="LaButti K."/>
            <person name="Lindquist E.A."/>
            <person name="Lipzen A."/>
            <person name="Lundell T."/>
            <person name="Morin E."/>
            <person name="Murat C."/>
            <person name="Riley R."/>
            <person name="Ohm R."/>
            <person name="Sun H."/>
            <person name="Tunlid A."/>
            <person name="Henrissat B."/>
            <person name="Grigoriev I.V."/>
            <person name="Hibbett D.S."/>
            <person name="Martin F."/>
        </authorList>
    </citation>
    <scope>NUCLEOTIDE SEQUENCE [LARGE SCALE GENOMIC DNA]</scope>
    <source>
        <strain evidence="2 3">SS14</strain>
    </source>
</reference>